<dbReference type="Pfam" id="PF21597">
    <property type="entry name" value="TetR_C_43"/>
    <property type="match status" value="1"/>
</dbReference>
<sequence length="221" mass="23769">MPPFKYGGSLRLSRGAQRGICDVPDSIAAKPRKPRADAQRNRDRLLQVAKAAFAEIGPAVSLDEIARRAGVGIGTLYRHFPTRDALVEGVYRNETRRLVEAAANLDKTHAPVDALRAWMLMFVDYIATKQVMASALNALIAGPSDLYAASGPQMIATMTRLADRAVASGEIRLDFDPVDLLRALAGVANVAPTANWQDSARILVDVLIAGLRAPRAADEGL</sequence>
<proteinExistence type="predicted"/>
<dbReference type="GO" id="GO:0000976">
    <property type="term" value="F:transcription cis-regulatory region binding"/>
    <property type="evidence" value="ECO:0007669"/>
    <property type="project" value="TreeGrafter"/>
</dbReference>
<evidence type="ECO:0000256" key="1">
    <source>
        <dbReference type="ARBA" id="ARBA00023015"/>
    </source>
</evidence>
<keyword evidence="2 4" id="KW-0238">DNA-binding</keyword>
<dbReference type="AlphaFoldDB" id="A9H880"/>
<accession>A9H880</accession>
<dbReference type="Proteomes" id="UP000001176">
    <property type="component" value="Chromosome"/>
</dbReference>
<dbReference type="PROSITE" id="PS50977">
    <property type="entry name" value="HTH_TETR_2"/>
    <property type="match status" value="1"/>
</dbReference>
<dbReference type="PRINTS" id="PR00455">
    <property type="entry name" value="HTHTETR"/>
</dbReference>
<dbReference type="InterPro" id="IPR050109">
    <property type="entry name" value="HTH-type_TetR-like_transc_reg"/>
</dbReference>
<dbReference type="KEGG" id="gdi:GDI0556"/>
<dbReference type="SUPFAM" id="SSF48498">
    <property type="entry name" value="Tetracyclin repressor-like, C-terminal domain"/>
    <property type="match status" value="1"/>
</dbReference>
<dbReference type="InterPro" id="IPR001647">
    <property type="entry name" value="HTH_TetR"/>
</dbReference>
<dbReference type="InterPro" id="IPR009057">
    <property type="entry name" value="Homeodomain-like_sf"/>
</dbReference>
<evidence type="ECO:0000256" key="4">
    <source>
        <dbReference type="PROSITE-ProRule" id="PRU00335"/>
    </source>
</evidence>
<feature type="DNA-binding region" description="H-T-H motif" evidence="4">
    <location>
        <begin position="61"/>
        <end position="80"/>
    </location>
</feature>
<dbReference type="Pfam" id="PF00440">
    <property type="entry name" value="TetR_N"/>
    <property type="match status" value="1"/>
</dbReference>
<evidence type="ECO:0000259" key="5">
    <source>
        <dbReference type="PROSITE" id="PS50977"/>
    </source>
</evidence>
<dbReference type="GO" id="GO:0003700">
    <property type="term" value="F:DNA-binding transcription factor activity"/>
    <property type="evidence" value="ECO:0007669"/>
    <property type="project" value="TreeGrafter"/>
</dbReference>
<reference evidence="6 7" key="1">
    <citation type="journal article" date="2009" name="BMC Genomics">
        <title>Complete genome sequence of the sugarcane nitrogen-fixing endophyte Gluconacetobacter diazotrophicus Pal5.</title>
        <authorList>
            <person name="Bertalan M."/>
            <person name="Albano R."/>
            <person name="Padua V."/>
            <person name="Rouws L."/>
            <person name="Rojas C."/>
            <person name="Hemerly A."/>
            <person name="Teixeira K."/>
            <person name="Schwab S."/>
            <person name="Araujo J."/>
            <person name="Oliveira A."/>
            <person name="Franca L."/>
            <person name="Magalhaes V."/>
            <person name="Alqueres S."/>
            <person name="Cardoso A."/>
            <person name="Almeida W."/>
            <person name="Loureiro M.M."/>
            <person name="Nogueira E."/>
            <person name="Cidade D."/>
            <person name="Oliveira D."/>
            <person name="Simao T."/>
            <person name="Macedo J."/>
            <person name="Valadao A."/>
            <person name="Dreschsel M."/>
            <person name="Freitas F."/>
            <person name="Vidal M."/>
            <person name="Guedes H."/>
            <person name="Rodrigues E."/>
            <person name="Meneses C."/>
            <person name="Brioso P."/>
            <person name="Pozzer L."/>
            <person name="Figueiredo D."/>
            <person name="Montano H."/>
            <person name="Junior J."/>
            <person name="Filho G."/>
            <person name="Flores V."/>
            <person name="Ferreira B."/>
            <person name="Branco A."/>
            <person name="Gonzalez P."/>
            <person name="Guillobel H."/>
            <person name="Lemos M."/>
            <person name="Seibel L."/>
            <person name="Macedo J."/>
            <person name="Alves-Ferreira M."/>
            <person name="Sachetto-Martins G."/>
            <person name="Coelho A."/>
            <person name="Santos E."/>
            <person name="Amaral G."/>
            <person name="Neves A."/>
            <person name="Pacheco A.B."/>
            <person name="Carvalho D."/>
            <person name="Lery L."/>
            <person name="Bisch P."/>
            <person name="Rossle S.C."/>
            <person name="Urmenyi T."/>
            <person name="Kruger W.V."/>
            <person name="Martins O."/>
            <person name="Baldani J.I."/>
            <person name="Ferreira P.C."/>
        </authorList>
    </citation>
    <scope>NUCLEOTIDE SEQUENCE [LARGE SCALE GENOMIC DNA]</scope>
    <source>
        <strain evidence="7">ATCC 49037 / DSM 5601 / CCUG 37298 / CIP 103539 / LMG 7603 / PAl5</strain>
    </source>
</reference>
<name>A9H880_GLUDA</name>
<keyword evidence="3" id="KW-0804">Transcription</keyword>
<evidence type="ECO:0000313" key="7">
    <source>
        <dbReference type="Proteomes" id="UP000001176"/>
    </source>
</evidence>
<dbReference type="Gene3D" id="1.10.357.10">
    <property type="entry name" value="Tetracycline Repressor, domain 2"/>
    <property type="match status" value="1"/>
</dbReference>
<feature type="domain" description="HTH tetR-type" evidence="5">
    <location>
        <begin position="39"/>
        <end position="98"/>
    </location>
</feature>
<dbReference type="PANTHER" id="PTHR30055:SF234">
    <property type="entry name" value="HTH-TYPE TRANSCRIPTIONAL REGULATOR BETI"/>
    <property type="match status" value="1"/>
</dbReference>
<evidence type="ECO:0000313" key="6">
    <source>
        <dbReference type="EMBL" id="CAP54499.1"/>
    </source>
</evidence>
<protein>
    <submittedName>
        <fullName evidence="6">Putative transcriptional regulator, TetR family</fullName>
    </submittedName>
</protein>
<keyword evidence="7" id="KW-1185">Reference proteome</keyword>
<dbReference type="PANTHER" id="PTHR30055">
    <property type="entry name" value="HTH-TYPE TRANSCRIPTIONAL REGULATOR RUTR"/>
    <property type="match status" value="1"/>
</dbReference>
<evidence type="ECO:0000256" key="2">
    <source>
        <dbReference type="ARBA" id="ARBA00023125"/>
    </source>
</evidence>
<dbReference type="InterPro" id="IPR049445">
    <property type="entry name" value="TetR_SbtR-like_C"/>
</dbReference>
<evidence type="ECO:0000256" key="3">
    <source>
        <dbReference type="ARBA" id="ARBA00023163"/>
    </source>
</evidence>
<keyword evidence="1" id="KW-0805">Transcription regulation</keyword>
<gene>
    <name evidence="6" type="ordered locus">GDI0556</name>
</gene>
<dbReference type="EMBL" id="AM889285">
    <property type="protein sequence ID" value="CAP54499.1"/>
    <property type="molecule type" value="Genomic_DNA"/>
</dbReference>
<dbReference type="InterPro" id="IPR036271">
    <property type="entry name" value="Tet_transcr_reg_TetR-rel_C_sf"/>
</dbReference>
<dbReference type="SUPFAM" id="SSF46689">
    <property type="entry name" value="Homeodomain-like"/>
    <property type="match status" value="1"/>
</dbReference>
<organism evidence="6 7">
    <name type="scientific">Gluconacetobacter diazotrophicus (strain ATCC 49037 / DSM 5601 / CCUG 37298 / CIP 103539 / LMG 7603 / PAl5)</name>
    <dbReference type="NCBI Taxonomy" id="272568"/>
    <lineage>
        <taxon>Bacteria</taxon>
        <taxon>Pseudomonadati</taxon>
        <taxon>Pseudomonadota</taxon>
        <taxon>Alphaproteobacteria</taxon>
        <taxon>Acetobacterales</taxon>
        <taxon>Acetobacteraceae</taxon>
        <taxon>Gluconacetobacter</taxon>
    </lineage>
</organism>